<evidence type="ECO:0000259" key="13">
    <source>
        <dbReference type="PROSITE" id="PS50262"/>
    </source>
</evidence>
<comment type="similarity">
    <text evidence="11">Belongs to the G-protein coupled receptor 1 family.</text>
</comment>
<dbReference type="InterPro" id="IPR017452">
    <property type="entry name" value="GPCR_Rhodpsn_7TM"/>
</dbReference>
<dbReference type="PROSITE" id="PS50262">
    <property type="entry name" value="G_PROTEIN_RECEP_F1_2"/>
    <property type="match status" value="1"/>
</dbReference>
<evidence type="ECO:0000256" key="6">
    <source>
        <dbReference type="ARBA" id="ARBA00023136"/>
    </source>
</evidence>
<dbReference type="Proteomes" id="UP000515135">
    <property type="component" value="Unplaced"/>
</dbReference>
<dbReference type="SUPFAM" id="SSF81321">
    <property type="entry name" value="Family A G protein-coupled receptor-like"/>
    <property type="match status" value="1"/>
</dbReference>
<keyword evidence="5 11" id="KW-0297">G-protein coupled receptor</keyword>
<dbReference type="GO" id="GO:0004930">
    <property type="term" value="F:G protein-coupled receptor activity"/>
    <property type="evidence" value="ECO:0007669"/>
    <property type="project" value="UniProtKB-KW"/>
</dbReference>
<evidence type="ECO:0000256" key="5">
    <source>
        <dbReference type="ARBA" id="ARBA00023040"/>
    </source>
</evidence>
<feature type="domain" description="G-protein coupled receptors family 1 profile" evidence="13">
    <location>
        <begin position="38"/>
        <end position="294"/>
    </location>
</feature>
<accession>A0A6P5AEB6</accession>
<evidence type="ECO:0000256" key="1">
    <source>
        <dbReference type="ARBA" id="ARBA00004651"/>
    </source>
</evidence>
<evidence type="ECO:0000256" key="3">
    <source>
        <dbReference type="ARBA" id="ARBA00022692"/>
    </source>
</evidence>
<keyword evidence="8 11" id="KW-0675">Receptor</keyword>
<keyword evidence="7" id="KW-1015">Disulfide bond</keyword>
<dbReference type="PRINTS" id="PR00663">
    <property type="entry name" value="GALANINR"/>
</dbReference>
<dbReference type="InterPro" id="IPR000405">
    <property type="entry name" value="Galanin_rcpt"/>
</dbReference>
<keyword evidence="9" id="KW-0325">Glycoprotein</keyword>
<dbReference type="SMART" id="SM01381">
    <property type="entry name" value="7TM_GPCR_Srsx"/>
    <property type="match status" value="1"/>
</dbReference>
<comment type="subcellular location">
    <subcellularLocation>
        <location evidence="1">Cell membrane</location>
        <topology evidence="1">Multi-pass membrane protein</topology>
    </subcellularLocation>
</comment>
<dbReference type="GeneID" id="109481950"/>
<feature type="transmembrane region" description="Helical" evidence="12">
    <location>
        <begin position="273"/>
        <end position="297"/>
    </location>
</feature>
<feature type="transmembrane region" description="Helical" evidence="12">
    <location>
        <begin position="137"/>
        <end position="162"/>
    </location>
</feature>
<keyword evidence="4 12" id="KW-1133">Transmembrane helix</keyword>
<protein>
    <submittedName>
        <fullName evidence="15">G-protein coupled receptor 54-like</fullName>
    </submittedName>
</protein>
<evidence type="ECO:0000256" key="8">
    <source>
        <dbReference type="ARBA" id="ARBA00023170"/>
    </source>
</evidence>
<dbReference type="AlphaFoldDB" id="A0A6P5AEB6"/>
<dbReference type="CDD" id="cd15095">
    <property type="entry name" value="7tmA_KiSS1R"/>
    <property type="match status" value="1"/>
</dbReference>
<dbReference type="Pfam" id="PF00001">
    <property type="entry name" value="7tm_1"/>
    <property type="match status" value="1"/>
</dbReference>
<evidence type="ECO:0000256" key="11">
    <source>
        <dbReference type="RuleBase" id="RU000688"/>
    </source>
</evidence>
<dbReference type="RefSeq" id="XP_019640126.1">
    <property type="nucleotide sequence ID" value="XM_019784567.1"/>
</dbReference>
<feature type="transmembrane region" description="Helical" evidence="12">
    <location>
        <begin position="99"/>
        <end position="125"/>
    </location>
</feature>
<feature type="transmembrane region" description="Helical" evidence="12">
    <location>
        <begin position="22"/>
        <end position="47"/>
    </location>
</feature>
<feature type="transmembrane region" description="Helical" evidence="12">
    <location>
        <begin position="187"/>
        <end position="214"/>
    </location>
</feature>
<dbReference type="FunFam" id="1.20.1070.10:FF:000553">
    <property type="entry name" value="Uncharacterized protein"/>
    <property type="match status" value="1"/>
</dbReference>
<keyword evidence="2" id="KW-1003">Cell membrane</keyword>
<evidence type="ECO:0000313" key="14">
    <source>
        <dbReference type="Proteomes" id="UP000515135"/>
    </source>
</evidence>
<evidence type="ECO:0000256" key="4">
    <source>
        <dbReference type="ARBA" id="ARBA00022989"/>
    </source>
</evidence>
<evidence type="ECO:0000256" key="9">
    <source>
        <dbReference type="ARBA" id="ARBA00023180"/>
    </source>
</evidence>
<gene>
    <name evidence="15" type="primary">LOC109481950</name>
</gene>
<name>A0A6P5AEB6_BRABE</name>
<dbReference type="PRINTS" id="PR00237">
    <property type="entry name" value="GPCRRHODOPSN"/>
</dbReference>
<keyword evidence="6 12" id="KW-0472">Membrane</keyword>
<dbReference type="PROSITE" id="PS00237">
    <property type="entry name" value="G_PROTEIN_RECEP_F1_1"/>
    <property type="match status" value="1"/>
</dbReference>
<dbReference type="GO" id="GO:0005886">
    <property type="term" value="C:plasma membrane"/>
    <property type="evidence" value="ECO:0007669"/>
    <property type="project" value="UniProtKB-SubCell"/>
</dbReference>
<dbReference type="PANTHER" id="PTHR45695:SF23">
    <property type="entry name" value="GALANIN-LIKE G-PROTEIN COUPLED RECEPTOR NPR-9"/>
    <property type="match status" value="1"/>
</dbReference>
<feature type="transmembrane region" description="Helical" evidence="12">
    <location>
        <begin position="235"/>
        <end position="253"/>
    </location>
</feature>
<evidence type="ECO:0000256" key="10">
    <source>
        <dbReference type="ARBA" id="ARBA00023224"/>
    </source>
</evidence>
<feature type="transmembrane region" description="Helical" evidence="12">
    <location>
        <begin position="59"/>
        <end position="79"/>
    </location>
</feature>
<reference evidence="15" key="1">
    <citation type="submission" date="2025-08" db="UniProtKB">
        <authorList>
            <consortium name="RefSeq"/>
        </authorList>
    </citation>
    <scope>IDENTIFICATION</scope>
    <source>
        <tissue evidence="15">Gonad</tissue>
    </source>
</reference>
<sequence>MADQQSSQGGPEDTLKMTMDAYVAPVLFSIPLIVGAAGNALVIYVVARFSEMRTVTNYYIVNLAITDLSFLLCCVPFSAANYALPSWIFGRVLCKLINYLMQVTTQATCITLCIMSVDRFCAIVYPLRSLRFRRKRVAVIVNAITWLVSFLAALPVCIFHELTRFNWYGWRTYCRPVWPSKAWEDGYMIFTITFTYVLPLIICSVTCSLVVKRLHSRFRRSESRPQHHEVQTRRITRMVVGVVIVFLVCWLPNHVINMWRYIHIKNKFPPALYYGKIVALFLIYCNCALNPFIYTLIGENFRNCLKQIVSRTNSSSSSQSTKISHPGFGFRKSNESAKDLKNIDASPNDRLAPAPIAAKEMVVDVELNPCAVNKERVDSELSKKVTEDWMNGEHEEKLRRIDE</sequence>
<keyword evidence="10 11" id="KW-0807">Transducer</keyword>
<evidence type="ECO:0000313" key="15">
    <source>
        <dbReference type="RefSeq" id="XP_019640126.1"/>
    </source>
</evidence>
<dbReference type="InterPro" id="IPR000276">
    <property type="entry name" value="GPCR_Rhodpsn"/>
</dbReference>
<dbReference type="PANTHER" id="PTHR45695">
    <property type="entry name" value="LEUCOKININ RECEPTOR-RELATED"/>
    <property type="match status" value="1"/>
</dbReference>
<organism evidence="14 15">
    <name type="scientific">Branchiostoma belcheri</name>
    <name type="common">Amphioxus</name>
    <dbReference type="NCBI Taxonomy" id="7741"/>
    <lineage>
        <taxon>Eukaryota</taxon>
        <taxon>Metazoa</taxon>
        <taxon>Chordata</taxon>
        <taxon>Cephalochordata</taxon>
        <taxon>Leptocardii</taxon>
        <taxon>Amphioxiformes</taxon>
        <taxon>Branchiostomatidae</taxon>
        <taxon>Branchiostoma</taxon>
    </lineage>
</organism>
<evidence type="ECO:0000256" key="12">
    <source>
        <dbReference type="SAM" id="Phobius"/>
    </source>
</evidence>
<dbReference type="Gene3D" id="1.20.1070.10">
    <property type="entry name" value="Rhodopsin 7-helix transmembrane proteins"/>
    <property type="match status" value="1"/>
</dbReference>
<evidence type="ECO:0000256" key="2">
    <source>
        <dbReference type="ARBA" id="ARBA00022475"/>
    </source>
</evidence>
<proteinExistence type="inferred from homology"/>
<keyword evidence="14" id="KW-1185">Reference proteome</keyword>
<evidence type="ECO:0000256" key="7">
    <source>
        <dbReference type="ARBA" id="ARBA00023157"/>
    </source>
</evidence>
<dbReference type="KEGG" id="bbel:109481950"/>
<keyword evidence="3 11" id="KW-0812">Transmembrane</keyword>
<dbReference type="OrthoDB" id="2132067at2759"/>